<gene>
    <name evidence="1" type="ORF">SLS53_006046</name>
</gene>
<organism evidence="1 2">
    <name type="scientific">Cytospora paraplurivora</name>
    <dbReference type="NCBI Taxonomy" id="2898453"/>
    <lineage>
        <taxon>Eukaryota</taxon>
        <taxon>Fungi</taxon>
        <taxon>Dikarya</taxon>
        <taxon>Ascomycota</taxon>
        <taxon>Pezizomycotina</taxon>
        <taxon>Sordariomycetes</taxon>
        <taxon>Sordariomycetidae</taxon>
        <taxon>Diaporthales</taxon>
        <taxon>Cytosporaceae</taxon>
        <taxon>Cytospora</taxon>
    </lineage>
</organism>
<keyword evidence="2" id="KW-1185">Reference proteome</keyword>
<dbReference type="AlphaFoldDB" id="A0AAN9U403"/>
<comment type="caution">
    <text evidence="1">The sequence shown here is derived from an EMBL/GenBank/DDBJ whole genome shotgun (WGS) entry which is preliminary data.</text>
</comment>
<accession>A0AAN9U403</accession>
<evidence type="ECO:0008006" key="3">
    <source>
        <dbReference type="Google" id="ProtNLM"/>
    </source>
</evidence>
<proteinExistence type="predicted"/>
<dbReference type="Proteomes" id="UP001320245">
    <property type="component" value="Unassembled WGS sequence"/>
</dbReference>
<name>A0AAN9U403_9PEZI</name>
<protein>
    <recommendedName>
        <fullName evidence="3">F-box domain-containing protein</fullName>
    </recommendedName>
</protein>
<evidence type="ECO:0000313" key="1">
    <source>
        <dbReference type="EMBL" id="KAK7738526.1"/>
    </source>
</evidence>
<reference evidence="1 2" key="1">
    <citation type="journal article" date="2023" name="PLoS ONE">
        <title>Cytospora paraplurivora sp. nov. isolated from orchards with fruit tree decline syndrome in Ontario, Canada.</title>
        <authorList>
            <person name="Ilyukhin E."/>
            <person name="Nguyen H.D.T."/>
            <person name="Castle A.J."/>
            <person name="Ellouze W."/>
        </authorList>
    </citation>
    <scope>NUCLEOTIDE SEQUENCE [LARGE SCALE GENOMIC DNA]</scope>
    <source>
        <strain evidence="1 2">FDS-564</strain>
    </source>
</reference>
<sequence>MDPLVIAALQNQRCSPLQRLPDHILIRIIDMLDNSGIECLRRSSRRFPPMCADVVLGRPRTSLPDADEGTGPFKWPHFEQMSYIGQAKELMRVAEGRDGLPGDRTQLRRLLDRDRYCDDCREGAPGWHQRAGELRRYLHCSTCAADHPACLFSRAQRLEKAHRRYCIGHEGYLRICSHEEGIVRWKDILGRERILEASKPAHLEKFLDLRADSDGFGVYWCGQKQCRNYYGRIPGFSRIIYGEEYSRNCPESCE</sequence>
<dbReference type="EMBL" id="JAJSPL020000025">
    <property type="protein sequence ID" value="KAK7738526.1"/>
    <property type="molecule type" value="Genomic_DNA"/>
</dbReference>
<evidence type="ECO:0000313" key="2">
    <source>
        <dbReference type="Proteomes" id="UP001320245"/>
    </source>
</evidence>